<protein>
    <submittedName>
        <fullName evidence="2">Uncharacterized protein</fullName>
    </submittedName>
</protein>
<feature type="region of interest" description="Disordered" evidence="1">
    <location>
        <begin position="463"/>
        <end position="495"/>
    </location>
</feature>
<name>A0AAD7CM38_9AGAR</name>
<accession>A0AAD7CM38</accession>
<feature type="compositionally biased region" description="Basic residues" evidence="1">
    <location>
        <begin position="76"/>
        <end position="92"/>
    </location>
</feature>
<evidence type="ECO:0000256" key="1">
    <source>
        <dbReference type="SAM" id="MobiDB-lite"/>
    </source>
</evidence>
<comment type="caution">
    <text evidence="2">The sequence shown here is derived from an EMBL/GenBank/DDBJ whole genome shotgun (WGS) entry which is preliminary data.</text>
</comment>
<feature type="region of interest" description="Disordered" evidence="1">
    <location>
        <begin position="52"/>
        <end position="109"/>
    </location>
</feature>
<reference evidence="2" key="1">
    <citation type="submission" date="2023-03" db="EMBL/GenBank/DDBJ databases">
        <title>Massive genome expansion in bonnet fungi (Mycena s.s.) driven by repeated elements and novel gene families across ecological guilds.</title>
        <authorList>
            <consortium name="Lawrence Berkeley National Laboratory"/>
            <person name="Harder C.B."/>
            <person name="Miyauchi S."/>
            <person name="Viragh M."/>
            <person name="Kuo A."/>
            <person name="Thoen E."/>
            <person name="Andreopoulos B."/>
            <person name="Lu D."/>
            <person name="Skrede I."/>
            <person name="Drula E."/>
            <person name="Henrissat B."/>
            <person name="Morin E."/>
            <person name="Kohler A."/>
            <person name="Barry K."/>
            <person name="LaButti K."/>
            <person name="Morin E."/>
            <person name="Salamov A."/>
            <person name="Lipzen A."/>
            <person name="Mereny Z."/>
            <person name="Hegedus B."/>
            <person name="Baldrian P."/>
            <person name="Stursova M."/>
            <person name="Weitz H."/>
            <person name="Taylor A."/>
            <person name="Grigoriev I.V."/>
            <person name="Nagy L.G."/>
            <person name="Martin F."/>
            <person name="Kauserud H."/>
        </authorList>
    </citation>
    <scope>NUCLEOTIDE SEQUENCE</scope>
    <source>
        <strain evidence="2">9284</strain>
    </source>
</reference>
<feature type="compositionally biased region" description="Low complexity" evidence="1">
    <location>
        <begin position="52"/>
        <end position="72"/>
    </location>
</feature>
<dbReference type="Proteomes" id="UP001221142">
    <property type="component" value="Unassembled WGS sequence"/>
</dbReference>
<organism evidence="2 3">
    <name type="scientific">Roridomyces roridus</name>
    <dbReference type="NCBI Taxonomy" id="1738132"/>
    <lineage>
        <taxon>Eukaryota</taxon>
        <taxon>Fungi</taxon>
        <taxon>Dikarya</taxon>
        <taxon>Basidiomycota</taxon>
        <taxon>Agaricomycotina</taxon>
        <taxon>Agaricomycetes</taxon>
        <taxon>Agaricomycetidae</taxon>
        <taxon>Agaricales</taxon>
        <taxon>Marasmiineae</taxon>
        <taxon>Mycenaceae</taxon>
        <taxon>Roridomyces</taxon>
    </lineage>
</organism>
<proteinExistence type="predicted"/>
<evidence type="ECO:0000313" key="3">
    <source>
        <dbReference type="Proteomes" id="UP001221142"/>
    </source>
</evidence>
<dbReference type="EMBL" id="JARKIF010000001">
    <property type="protein sequence ID" value="KAJ7650527.1"/>
    <property type="molecule type" value="Genomic_DNA"/>
</dbReference>
<dbReference type="AlphaFoldDB" id="A0AAD7CM38"/>
<gene>
    <name evidence="2" type="ORF">FB45DRAFT_859292</name>
</gene>
<keyword evidence="3" id="KW-1185">Reference proteome</keyword>
<sequence>MRDSSDFGEAIVCQGFDLRAALFAENTRRIVYQDLGLPVDSEDVQLEPLASTPSATPAHVAPHASSSLAPPLSRKEKMKAKKRVHDRHKRKAAAREAEDGPQTPTPSPRILKSRVHLYSNIMRPFKWGRAFLHESIFGWRPVSLGANGFKSDLAWRQLAQRKMLFHARRRVKFVGQPLQKFTRGKDAKVGNYTGRVRGEVWDEGYISDFSDLTEGERIFPYAFPLLSTTPSLALHLLVANCQAGHRHCGTSTPTFPPHLRSDNAMNEEQEKTLAKVTAGIDIPLTSKAIDDSPRQAKVLFDNFLANADTRKGFAEETIIRFPLSGQVESAFQSHIESHGCSCEALVHTIQHNHPKSWPSRESLGNTMFVSRETRLSIGDQAARYTSVLVPREAQAKFSNNAVASTGGDVSSGDSDVVAVPLEMVQKISNTLLSAAAELRQLVGPNLGSQPPSFTEQPDWDIDHRGAPGTSATHKPHSAHTPLWDDVDPSKRVRTPGQECKRKDTVWNFLDWGVKWEIFESQCIVSFYYVEDRTDCNLDLENVKNWSALLCHLAMYFFVYTLRMWISCSLSLHENKTEGWNRLVLTRLPLLASATSLTIPYTQLAPTSKKNLTRRAQGTRREDIGIRHGRLNPKSRAGEDLRVVQVARRVHFV</sequence>
<evidence type="ECO:0000313" key="2">
    <source>
        <dbReference type="EMBL" id="KAJ7650527.1"/>
    </source>
</evidence>